<sequence>MNQRVIITTRERLEAKIEELIGLLDLLDGDPDIEEENEHGGNILDVPHDAIDEGNDEPTLGWAERDGQGLRIGIDCGPGDIARDPNDTDDIGVTGERRDLRFNGDGHHIGRKLICDKIKDRRKLETALDKTRVSPAYGN</sequence>
<evidence type="ECO:0000313" key="3">
    <source>
        <dbReference type="Proteomes" id="UP000287687"/>
    </source>
</evidence>
<dbReference type="EMBL" id="SBIP01000008">
    <property type="protein sequence ID" value="RWX74428.1"/>
    <property type="molecule type" value="Genomic_DNA"/>
</dbReference>
<comment type="caution">
    <text evidence="2">The sequence shown here is derived from an EMBL/GenBank/DDBJ whole genome shotgun (WGS) entry which is preliminary data.</text>
</comment>
<organism evidence="2 3">
    <name type="scientific">Neorhizobium lilium</name>
    <dbReference type="NCBI Taxonomy" id="2503024"/>
    <lineage>
        <taxon>Bacteria</taxon>
        <taxon>Pseudomonadati</taxon>
        <taxon>Pseudomonadota</taxon>
        <taxon>Alphaproteobacteria</taxon>
        <taxon>Hyphomicrobiales</taxon>
        <taxon>Rhizobiaceae</taxon>
        <taxon>Rhizobium/Agrobacterium group</taxon>
        <taxon>Neorhizobium</taxon>
    </lineage>
</organism>
<proteinExistence type="predicted"/>
<gene>
    <name evidence="2" type="ORF">EPK99_24915</name>
</gene>
<dbReference type="OrthoDB" id="8082278at2"/>
<reference evidence="2 3" key="1">
    <citation type="submission" date="2019-01" db="EMBL/GenBank/DDBJ databases">
        <title>The draft genome of Rhizobium sp. 24NR.</title>
        <authorList>
            <person name="Liu L."/>
            <person name="Liang L."/>
            <person name="Shi S."/>
            <person name="Xu L."/>
            <person name="Wang X."/>
            <person name="Li L."/>
            <person name="Zhang X."/>
        </authorList>
    </citation>
    <scope>NUCLEOTIDE SEQUENCE [LARGE SCALE GENOMIC DNA]</scope>
    <source>
        <strain evidence="2 3">24NR</strain>
    </source>
</reference>
<feature type="region of interest" description="Disordered" evidence="1">
    <location>
        <begin position="34"/>
        <end position="63"/>
    </location>
</feature>
<dbReference type="Proteomes" id="UP000287687">
    <property type="component" value="Unassembled WGS sequence"/>
</dbReference>
<accession>A0A3S3RP96</accession>
<evidence type="ECO:0000313" key="2">
    <source>
        <dbReference type="EMBL" id="RWX74428.1"/>
    </source>
</evidence>
<protein>
    <submittedName>
        <fullName evidence="2">Uncharacterized protein</fullName>
    </submittedName>
</protein>
<dbReference type="RefSeq" id="WP_128445798.1">
    <property type="nucleotide sequence ID" value="NZ_SBIP01000008.1"/>
</dbReference>
<evidence type="ECO:0000256" key="1">
    <source>
        <dbReference type="SAM" id="MobiDB-lite"/>
    </source>
</evidence>
<name>A0A3S3RP96_9HYPH</name>
<keyword evidence="3" id="KW-1185">Reference proteome</keyword>
<dbReference type="AlphaFoldDB" id="A0A3S3RP96"/>